<proteinExistence type="predicted"/>
<dbReference type="InterPro" id="IPR000182">
    <property type="entry name" value="GNAT_dom"/>
</dbReference>
<dbReference type="GeneID" id="101858490"/>
<gene>
    <name evidence="3" type="primary">LOC101858490</name>
</gene>
<dbReference type="Gene3D" id="3.40.630.30">
    <property type="match status" value="1"/>
</dbReference>
<dbReference type="Pfam" id="PF00583">
    <property type="entry name" value="Acetyltransf_1"/>
    <property type="match status" value="1"/>
</dbReference>
<dbReference type="Proteomes" id="UP000694888">
    <property type="component" value="Unplaced"/>
</dbReference>
<evidence type="ECO:0000313" key="2">
    <source>
        <dbReference type="Proteomes" id="UP000694888"/>
    </source>
</evidence>
<sequence>MHMQTFFFRYAYNFGMTSKVLIRPARMSDYSAVVDGIGEFYFGRDYLRPKYPEFLQDPEFLSFLAEVDGEVVGFYTGHLLDNKQTLGKRAGRIKHGFEGQGIFTKLSHAIEKEAAKVETVKWEVMTCAKKAAERISKGFTEQKGFKLIVHTKEYHMDIEKSNIPKVDPSTFQNVQEMTLGDMEEFFKDEVTWDRIIRQGRICVHYVPLRRVKENIQHVINHRTKAFLSFGSSGVKDDDAPVERDVRNATMFSTIHFFPVSSGLGVNSDFYGSVYADLESHLQMHIRHLAEVEDTRINWAINVDINLDSEVTERMKECLSAYGIALAQNPNLLEEFIFERNVSASDSQMKGAF</sequence>
<dbReference type="RefSeq" id="XP_005098239.2">
    <property type="nucleotide sequence ID" value="XM_005098182.2"/>
</dbReference>
<dbReference type="PANTHER" id="PTHR47403">
    <property type="entry name" value="LOC100145250 PROTEIN"/>
    <property type="match status" value="1"/>
</dbReference>
<organism evidence="2 3">
    <name type="scientific">Aplysia californica</name>
    <name type="common">California sea hare</name>
    <dbReference type="NCBI Taxonomy" id="6500"/>
    <lineage>
        <taxon>Eukaryota</taxon>
        <taxon>Metazoa</taxon>
        <taxon>Spiralia</taxon>
        <taxon>Lophotrochozoa</taxon>
        <taxon>Mollusca</taxon>
        <taxon>Gastropoda</taxon>
        <taxon>Heterobranchia</taxon>
        <taxon>Euthyneura</taxon>
        <taxon>Tectipleura</taxon>
        <taxon>Aplysiida</taxon>
        <taxon>Aplysioidea</taxon>
        <taxon>Aplysiidae</taxon>
        <taxon>Aplysia</taxon>
    </lineage>
</organism>
<name>A0ABM0JP48_APLCA</name>
<accession>A0ABM0JP48</accession>
<dbReference type="SUPFAM" id="SSF55729">
    <property type="entry name" value="Acyl-CoA N-acyltransferases (Nat)"/>
    <property type="match status" value="1"/>
</dbReference>
<dbReference type="PANTHER" id="PTHR47403:SF6">
    <property type="entry name" value="N-ACETYLTRANSFERASE DOMAIN-CONTAINING PROTEIN"/>
    <property type="match status" value="1"/>
</dbReference>
<dbReference type="InterPro" id="IPR016181">
    <property type="entry name" value="Acyl_CoA_acyltransferase"/>
</dbReference>
<reference evidence="3" key="1">
    <citation type="submission" date="2025-08" db="UniProtKB">
        <authorList>
            <consortium name="RefSeq"/>
        </authorList>
    </citation>
    <scope>IDENTIFICATION</scope>
</reference>
<protein>
    <submittedName>
        <fullName evidence="3">Uncharacterized protein LOC101858490</fullName>
    </submittedName>
</protein>
<keyword evidence="2" id="KW-1185">Reference proteome</keyword>
<dbReference type="PROSITE" id="PS51186">
    <property type="entry name" value="GNAT"/>
    <property type="match status" value="1"/>
</dbReference>
<evidence type="ECO:0000313" key="3">
    <source>
        <dbReference type="RefSeq" id="XP_005098239.2"/>
    </source>
</evidence>
<feature type="domain" description="N-acetyltransferase" evidence="1">
    <location>
        <begin position="20"/>
        <end position="161"/>
    </location>
</feature>
<evidence type="ECO:0000259" key="1">
    <source>
        <dbReference type="PROSITE" id="PS51186"/>
    </source>
</evidence>